<dbReference type="InterPro" id="IPR029063">
    <property type="entry name" value="SAM-dependent_MTases_sf"/>
</dbReference>
<dbReference type="AlphaFoldDB" id="A0A7I7PEC7"/>
<proteinExistence type="inferred from homology"/>
<keyword evidence="10" id="KW-1185">Reference proteome</keyword>
<feature type="binding site" evidence="7">
    <location>
        <begin position="130"/>
        <end position="131"/>
    </location>
    <ligand>
        <name>S-adenosyl-L-methionine</name>
        <dbReference type="ChEBI" id="CHEBI:59789"/>
    </ligand>
</feature>
<evidence type="ECO:0000313" key="9">
    <source>
        <dbReference type="EMBL" id="ORB11119.1"/>
    </source>
</evidence>
<dbReference type="GO" id="GO:0008168">
    <property type="term" value="F:methyltransferase activity"/>
    <property type="evidence" value="ECO:0007669"/>
    <property type="project" value="UniProtKB-KW"/>
</dbReference>
<dbReference type="PANTHER" id="PTHR43667">
    <property type="entry name" value="CYCLOPROPANE-FATTY-ACYL-PHOSPHOLIPID SYNTHASE"/>
    <property type="match status" value="1"/>
</dbReference>
<protein>
    <submittedName>
        <fullName evidence="8">Cyclopropane-fatty-acyl-phospholipid synthase</fullName>
    </submittedName>
    <submittedName>
        <fullName evidence="9">SAM-dependent methyltransferase</fullName>
    </submittedName>
</protein>
<keyword evidence="3" id="KW-0808">Transferase</keyword>
<dbReference type="SUPFAM" id="SSF53335">
    <property type="entry name" value="S-adenosyl-L-methionine-dependent methyltransferases"/>
    <property type="match status" value="1"/>
</dbReference>
<dbReference type="PIRSF" id="PIRSF003085">
    <property type="entry name" value="CMAS"/>
    <property type="match status" value="1"/>
</dbReference>
<reference evidence="8" key="3">
    <citation type="submission" date="2020-02" db="EMBL/GenBank/DDBJ databases">
        <authorList>
            <person name="Matsumoto Y."/>
            <person name="Motooka D."/>
            <person name="Nakamura S."/>
        </authorList>
    </citation>
    <scope>NUCLEOTIDE SEQUENCE</scope>
    <source>
        <strain evidence="8">JCM 16367</strain>
    </source>
</reference>
<name>A0A7I7PEC7_9MYCO</name>
<evidence type="ECO:0000313" key="10">
    <source>
        <dbReference type="Proteomes" id="UP000192374"/>
    </source>
</evidence>
<dbReference type="Proteomes" id="UP000192374">
    <property type="component" value="Unassembled WGS sequence"/>
</dbReference>
<dbReference type="EMBL" id="AP022583">
    <property type="protein sequence ID" value="BBY06997.1"/>
    <property type="molecule type" value="Genomic_DNA"/>
</dbReference>
<evidence type="ECO:0000256" key="7">
    <source>
        <dbReference type="PIRSR" id="PIRSR003085-2"/>
    </source>
</evidence>
<dbReference type="RefSeq" id="WP_083089831.1">
    <property type="nucleotide sequence ID" value="NZ_AP022583.1"/>
</dbReference>
<comment type="similarity">
    <text evidence="1">Belongs to the CFA/CMAS family.</text>
</comment>
<accession>A0A7I7PEC7</accession>
<evidence type="ECO:0000256" key="2">
    <source>
        <dbReference type="ARBA" id="ARBA00022603"/>
    </source>
</evidence>
<keyword evidence="2 9" id="KW-0489">Methyltransferase</keyword>
<evidence type="ECO:0000256" key="3">
    <source>
        <dbReference type="ARBA" id="ARBA00022679"/>
    </source>
</evidence>
<reference evidence="8 11" key="2">
    <citation type="journal article" date="2019" name="Emerg. Microbes Infect.">
        <title>Comprehensive subspecies identification of 175 nontuberculous mycobacteria species based on 7547 genomic profiles.</title>
        <authorList>
            <person name="Matsumoto Y."/>
            <person name="Kinjo T."/>
            <person name="Motooka D."/>
            <person name="Nabeya D."/>
            <person name="Jung N."/>
            <person name="Uechi K."/>
            <person name="Horii T."/>
            <person name="Iida T."/>
            <person name="Fujita J."/>
            <person name="Nakamura S."/>
        </authorList>
    </citation>
    <scope>NUCLEOTIDE SEQUENCE [LARGE SCALE GENOMIC DNA]</scope>
    <source>
        <strain evidence="8 11">JCM 16367</strain>
    </source>
</reference>
<keyword evidence="4" id="KW-0949">S-adenosyl-L-methionine</keyword>
<evidence type="ECO:0000256" key="1">
    <source>
        <dbReference type="ARBA" id="ARBA00010815"/>
    </source>
</evidence>
<evidence type="ECO:0000313" key="11">
    <source>
        <dbReference type="Proteomes" id="UP000466894"/>
    </source>
</evidence>
<dbReference type="KEGG" id="mnv:MNVI_23150"/>
<dbReference type="Proteomes" id="UP000466894">
    <property type="component" value="Chromosome"/>
</dbReference>
<evidence type="ECO:0000256" key="5">
    <source>
        <dbReference type="ARBA" id="ARBA00023098"/>
    </source>
</evidence>
<feature type="binding site" evidence="7">
    <location>
        <begin position="101"/>
        <end position="106"/>
    </location>
    <ligand>
        <name>S-adenosyl-L-methionine</name>
        <dbReference type="ChEBI" id="CHEBI:59789"/>
    </ligand>
</feature>
<dbReference type="Pfam" id="PF02353">
    <property type="entry name" value="CMAS"/>
    <property type="match status" value="1"/>
</dbReference>
<dbReference type="InterPro" id="IPR050723">
    <property type="entry name" value="CFA/CMAS"/>
</dbReference>
<dbReference type="FunFam" id="3.40.50.150:FF:000115">
    <property type="entry name" value="Cyclopropane mycolic acid synthase 1"/>
    <property type="match status" value="1"/>
</dbReference>
<dbReference type="NCBIfam" id="NF040660">
    <property type="entry name" value="mycolic_MTase"/>
    <property type="match status" value="1"/>
</dbReference>
<reference evidence="9 10" key="1">
    <citation type="submission" date="2017-02" db="EMBL/GenBank/DDBJ databases">
        <title>The new phylogeny of genus Mycobacterium.</title>
        <authorList>
            <person name="Tortoli E."/>
            <person name="Trovato A."/>
            <person name="Cirillo D.M."/>
        </authorList>
    </citation>
    <scope>NUCLEOTIDE SEQUENCE [LARGE SCALE GENOMIC DNA]</scope>
    <source>
        <strain evidence="9 10">DSM 45145</strain>
    </source>
</reference>
<evidence type="ECO:0000256" key="4">
    <source>
        <dbReference type="ARBA" id="ARBA00022691"/>
    </source>
</evidence>
<dbReference type="EMBL" id="MVIC01000062">
    <property type="protein sequence ID" value="ORB11119.1"/>
    <property type="molecule type" value="Genomic_DNA"/>
</dbReference>
<dbReference type="PANTHER" id="PTHR43667:SF1">
    <property type="entry name" value="CYCLOPROPANE-FATTY-ACYL-PHOSPHOLIPID SYNTHASE"/>
    <property type="match status" value="1"/>
</dbReference>
<dbReference type="Gene3D" id="3.40.50.150">
    <property type="entry name" value="Vaccinia Virus protein VP39"/>
    <property type="match status" value="1"/>
</dbReference>
<sequence>MKQGATDPTRDLTPHFEDVQSHYDLSDDFYRLFLDRTQTYSCAYFERDDMSLEEAQFAKIDLSLGKLGLQPGMTLLDIGCGWGATLLRAIEKYDVNVIGLTLSKNQAAHVEQKFAESGSARSKQVRLQGWEQFREPVDRIVSIGAFEHFGRDRYDDFFKMAYEVLPPDGVMLLHTIIKPADDEFAARGLPVTMSHLRFFKFIMDEIFPGGDLPQAVVVEEHATKAGFTLTKKQQLRLHYARTLDTWAANLQARKDEAIAVQSQEVYDRYMKYLTGCADLFRDGYTDVCQFTLVKPA</sequence>
<feature type="binding site" evidence="7">
    <location>
        <begin position="40"/>
        <end position="41"/>
    </location>
    <ligand>
        <name>S-adenosyl-L-methionine</name>
        <dbReference type="ChEBI" id="CHEBI:59789"/>
    </ligand>
</feature>
<keyword evidence="5" id="KW-0443">Lipid metabolism</keyword>
<dbReference type="GO" id="GO:0032259">
    <property type="term" value="P:methylation"/>
    <property type="evidence" value="ECO:0007669"/>
    <property type="project" value="UniProtKB-KW"/>
</dbReference>
<organism evidence="8 11">
    <name type="scientific">Mycobacterium noviomagense</name>
    <dbReference type="NCBI Taxonomy" id="459858"/>
    <lineage>
        <taxon>Bacteria</taxon>
        <taxon>Bacillati</taxon>
        <taxon>Actinomycetota</taxon>
        <taxon>Actinomycetes</taxon>
        <taxon>Mycobacteriales</taxon>
        <taxon>Mycobacteriaceae</taxon>
        <taxon>Mycobacterium</taxon>
    </lineage>
</organism>
<gene>
    <name evidence="9" type="ORF">BST37_20845</name>
    <name evidence="8" type="ORF">MNVI_23150</name>
</gene>
<dbReference type="InterPro" id="IPR047672">
    <property type="entry name" value="CMAS_actinobact"/>
</dbReference>
<dbReference type="CDD" id="cd02440">
    <property type="entry name" value="AdoMet_MTases"/>
    <property type="match status" value="1"/>
</dbReference>
<feature type="active site" evidence="6">
    <location>
        <position position="276"/>
    </location>
</feature>
<dbReference type="InterPro" id="IPR003333">
    <property type="entry name" value="CMAS"/>
</dbReference>
<dbReference type="GO" id="GO:0008610">
    <property type="term" value="P:lipid biosynthetic process"/>
    <property type="evidence" value="ECO:0007669"/>
    <property type="project" value="InterPro"/>
</dbReference>
<evidence type="ECO:0000313" key="8">
    <source>
        <dbReference type="EMBL" id="BBY06997.1"/>
    </source>
</evidence>
<feature type="binding site" evidence="7">
    <location>
        <begin position="75"/>
        <end position="83"/>
    </location>
    <ligand>
        <name>S-adenosyl-L-methionine</name>
        <dbReference type="ChEBI" id="CHEBI:59789"/>
    </ligand>
</feature>
<dbReference type="OrthoDB" id="9782855at2"/>
<evidence type="ECO:0000256" key="6">
    <source>
        <dbReference type="PIRSR" id="PIRSR003085-1"/>
    </source>
</evidence>